<comment type="caution">
    <text evidence="1">The sequence shown here is derived from an EMBL/GenBank/DDBJ whole genome shotgun (WGS) entry which is preliminary data.</text>
</comment>
<evidence type="ECO:0008006" key="3">
    <source>
        <dbReference type="Google" id="ProtNLM"/>
    </source>
</evidence>
<dbReference type="RefSeq" id="WP_166907828.1">
    <property type="nucleotide sequence ID" value="NZ_JAASRS010000001.1"/>
</dbReference>
<evidence type="ECO:0000313" key="2">
    <source>
        <dbReference type="Proteomes" id="UP000532769"/>
    </source>
</evidence>
<proteinExistence type="predicted"/>
<sequence>MEIKGYGSSQGVIFSSSNPTVLKQGDIYEALVKEKISDTEAIVQLRGMEVHVRVDQRLPNEGKIMLEIDHVQDGVVEGRIVAKPPSASSPKPETPELRQAAAILAEKSIPLTEEALEALRTFFHKGTGTVEQKLETIQAAANKRIAIRLPELTAIHEALHGKPLGAALEDIAKQLHLPIASQERLADLRVEFQAEADMERVKPYAAETKNPTIDRVAREAVVFQERGQEVERTSGQAEKEAVGERSNGIELVSSVRRQVENAVNVRSVEEAIRMAVQELPLELRERVLRTLNQAQRLESIERSAEGRHQLVQVLTEIENELSIGAAKVTRGMHPEAVESPSLSQIREIHRQVESAPSVRYVQEAIRTAARELPAELGEKVVQALDQALRLETLGLAQSARLRLMQALSSLEKDLAQLMHHFQLSLQTGSTDTRTVSATSAAPMAASEAFSDRVPTESPMVNNTEEISLLRDWIRRALKAIQREPDVTKALEIVKTEVVPKLREDHQKQNMMRAISEAEQLSEKGREMKARQTVVMELEKIETALPKDVPAMDIDGMMPIQLNTKDIMVQTVTKRMAEAALEFQRAKRDMMRNLNTVDHLIEQYRQSARPQAKQLVESVIKMLDQAILKSDMMLFADMVTEKRLLQASSQLAEAKKFLDKGDYEQARKVVQEVKNMLAQLQFKPSDVKIKHFVSQESMKSNDPAHAFWNKWSETIHPEPSARHVLETIRRLGLTYESDVANALVFKDEKQGEAEQTAKEWLLKLAQTEGNPAAKQAEQAAMSITGQQLLNKWDGANAMQTLFFTIPILLQNQVKDVKIYVNARNSGTRIDWENCSLYFLLETRKLGDIGILLTANERNLSITLRNDRPDFSEKVSPLLEAAKQNMEEIGYNVQSIQFAPLSEKKEEKSIVKETHPILTEKGYDITI</sequence>
<dbReference type="Proteomes" id="UP000532769">
    <property type="component" value="Unassembled WGS sequence"/>
</dbReference>
<accession>A0A846MID8</accession>
<dbReference type="AlphaFoldDB" id="A0A846MID8"/>
<name>A0A846MID8_9BACL</name>
<organism evidence="1 2">
    <name type="scientific">Saccharococcus thermophilus</name>
    <dbReference type="NCBI Taxonomy" id="29396"/>
    <lineage>
        <taxon>Bacteria</taxon>
        <taxon>Bacillati</taxon>
        <taxon>Bacillota</taxon>
        <taxon>Bacilli</taxon>
        <taxon>Bacillales</taxon>
        <taxon>Anoxybacillaceae</taxon>
        <taxon>Saccharococcus</taxon>
    </lineage>
</organism>
<dbReference type="EMBL" id="JAASRS010000001">
    <property type="protein sequence ID" value="NIK13925.1"/>
    <property type="molecule type" value="Genomic_DNA"/>
</dbReference>
<evidence type="ECO:0000313" key="1">
    <source>
        <dbReference type="EMBL" id="NIK13925.1"/>
    </source>
</evidence>
<keyword evidence="2" id="KW-1185">Reference proteome</keyword>
<gene>
    <name evidence="1" type="ORF">BDD39_000435</name>
</gene>
<reference evidence="1 2" key="1">
    <citation type="submission" date="2020-03" db="EMBL/GenBank/DDBJ databases">
        <title>Genomic Encyclopedia of Archaeal and Bacterial Type Strains, Phase II (KMG-II): from individual species to whole genera.</title>
        <authorList>
            <person name="Goeker M."/>
        </authorList>
    </citation>
    <scope>NUCLEOTIDE SEQUENCE [LARGE SCALE GENOMIC DNA]</scope>
    <source>
        <strain evidence="1 2">DSM 4749</strain>
    </source>
</reference>
<protein>
    <recommendedName>
        <fullName evidence="3">Flagellar hook-length control protein-like C-terminal domain-containing protein</fullName>
    </recommendedName>
</protein>